<keyword evidence="1" id="KW-0812">Transmembrane</keyword>
<proteinExistence type="predicted"/>
<evidence type="ECO:0000313" key="3">
    <source>
        <dbReference type="Proteomes" id="UP000256708"/>
    </source>
</evidence>
<feature type="transmembrane region" description="Helical" evidence="1">
    <location>
        <begin position="108"/>
        <end position="132"/>
    </location>
</feature>
<name>A0A3D8L3K2_9BACT</name>
<gene>
    <name evidence="2" type="ORF">DXT99_23015</name>
</gene>
<evidence type="ECO:0000313" key="2">
    <source>
        <dbReference type="EMBL" id="RDV12004.1"/>
    </source>
</evidence>
<dbReference type="EMBL" id="QRGR01000035">
    <property type="protein sequence ID" value="RDV12004.1"/>
    <property type="molecule type" value="Genomic_DNA"/>
</dbReference>
<evidence type="ECO:0000256" key="1">
    <source>
        <dbReference type="SAM" id="Phobius"/>
    </source>
</evidence>
<protein>
    <submittedName>
        <fullName evidence="2">Uncharacterized protein</fullName>
    </submittedName>
</protein>
<comment type="caution">
    <text evidence="2">The sequence shown here is derived from an EMBL/GenBank/DDBJ whole genome shotgun (WGS) entry which is preliminary data.</text>
</comment>
<dbReference type="OrthoDB" id="854154at2"/>
<dbReference type="Proteomes" id="UP000256708">
    <property type="component" value="Unassembled WGS sequence"/>
</dbReference>
<keyword evidence="3" id="KW-1185">Reference proteome</keyword>
<dbReference type="AlphaFoldDB" id="A0A3D8L3K2"/>
<dbReference type="RefSeq" id="WP_115567945.1">
    <property type="nucleotide sequence ID" value="NZ_QRGR01000035.1"/>
</dbReference>
<organism evidence="2 3">
    <name type="scientific">Pontibacter diazotrophicus</name>
    <dbReference type="NCBI Taxonomy" id="1400979"/>
    <lineage>
        <taxon>Bacteria</taxon>
        <taxon>Pseudomonadati</taxon>
        <taxon>Bacteroidota</taxon>
        <taxon>Cytophagia</taxon>
        <taxon>Cytophagales</taxon>
        <taxon>Hymenobacteraceae</taxon>
        <taxon>Pontibacter</taxon>
    </lineage>
</organism>
<sequence length="136" mass="15181">MPQGTVIAVKPVGFASELQLMKANVTETASSTTRSTENSLPTANLLYIEVYEDKLKSRVLRKAKSVVWYEDTRGEFRIGDYVEFDINNKKTKPIDAAENVRKIKDGGILLHGSLLTTVALFASSLLIFAVIFDKRR</sequence>
<accession>A0A3D8L3K2</accession>
<reference evidence="3" key="1">
    <citation type="submission" date="2018-08" db="EMBL/GenBank/DDBJ databases">
        <authorList>
            <person name="Liu Z.-W."/>
            <person name="Du Z.-J."/>
        </authorList>
    </citation>
    <scope>NUCLEOTIDE SEQUENCE [LARGE SCALE GENOMIC DNA]</scope>
    <source>
        <strain evidence="3">H4X</strain>
    </source>
</reference>
<keyword evidence="1" id="KW-0472">Membrane</keyword>
<keyword evidence="1" id="KW-1133">Transmembrane helix</keyword>